<dbReference type="EMBL" id="CM045768">
    <property type="protein sequence ID" value="KAI7983897.1"/>
    <property type="molecule type" value="Genomic_DNA"/>
</dbReference>
<proteinExistence type="predicted"/>
<dbReference type="Proteomes" id="UP001060215">
    <property type="component" value="Chromosome 11"/>
</dbReference>
<protein>
    <submittedName>
        <fullName evidence="1">Uncharacterized protein</fullName>
    </submittedName>
</protein>
<evidence type="ECO:0000313" key="2">
    <source>
        <dbReference type="Proteomes" id="UP001060215"/>
    </source>
</evidence>
<keyword evidence="2" id="KW-1185">Reference proteome</keyword>
<gene>
    <name evidence="1" type="ORF">LOK49_LG15G02225</name>
</gene>
<organism evidence="1 2">
    <name type="scientific">Camellia lanceoleosa</name>
    <dbReference type="NCBI Taxonomy" id="1840588"/>
    <lineage>
        <taxon>Eukaryota</taxon>
        <taxon>Viridiplantae</taxon>
        <taxon>Streptophyta</taxon>
        <taxon>Embryophyta</taxon>
        <taxon>Tracheophyta</taxon>
        <taxon>Spermatophyta</taxon>
        <taxon>Magnoliopsida</taxon>
        <taxon>eudicotyledons</taxon>
        <taxon>Gunneridae</taxon>
        <taxon>Pentapetalae</taxon>
        <taxon>asterids</taxon>
        <taxon>Ericales</taxon>
        <taxon>Theaceae</taxon>
        <taxon>Camellia</taxon>
    </lineage>
</organism>
<name>A0ACC0F736_9ERIC</name>
<sequence length="135" mass="15796">MCPWIEAQTFMSIVRFGIGTFNKKSPYKEYYLDMDTGELERHFLKFKNLKRYNSNPSNLTMCYETNKAEEFKNLPIITFHFKGTRANMVVMPEGSFEVRLISIYNQTTCDSILGIGDSSIDLRSRARTFYSFCTF</sequence>
<reference evidence="1 2" key="1">
    <citation type="journal article" date="2022" name="Plant J.">
        <title>Chromosome-level genome of Camellia lanceoleosa provides a valuable resource for understanding genome evolution and self-incompatibility.</title>
        <authorList>
            <person name="Gong W."/>
            <person name="Xiao S."/>
            <person name="Wang L."/>
            <person name="Liao Z."/>
            <person name="Chang Y."/>
            <person name="Mo W."/>
            <person name="Hu G."/>
            <person name="Li W."/>
            <person name="Zhao G."/>
            <person name="Zhu H."/>
            <person name="Hu X."/>
            <person name="Ji K."/>
            <person name="Xiang X."/>
            <person name="Song Q."/>
            <person name="Yuan D."/>
            <person name="Jin S."/>
            <person name="Zhang L."/>
        </authorList>
    </citation>
    <scope>NUCLEOTIDE SEQUENCE [LARGE SCALE GENOMIC DNA]</scope>
    <source>
        <strain evidence="1">SQ_2022a</strain>
    </source>
</reference>
<comment type="caution">
    <text evidence="1">The sequence shown here is derived from an EMBL/GenBank/DDBJ whole genome shotgun (WGS) entry which is preliminary data.</text>
</comment>
<evidence type="ECO:0000313" key="1">
    <source>
        <dbReference type="EMBL" id="KAI7983897.1"/>
    </source>
</evidence>
<accession>A0ACC0F736</accession>